<dbReference type="InterPro" id="IPR027417">
    <property type="entry name" value="P-loop_NTPase"/>
</dbReference>
<dbReference type="PRINTS" id="PR00449">
    <property type="entry name" value="RASTRNSFRMNG"/>
</dbReference>
<dbReference type="AlphaFoldDB" id="A0A7I4Y7K9"/>
<keyword evidence="1" id="KW-1185">Reference proteome</keyword>
<name>A0A7I4Y7K9_HAECO</name>
<dbReference type="InterPro" id="IPR001806">
    <property type="entry name" value="Small_GTPase"/>
</dbReference>
<dbReference type="OrthoDB" id="6585768at2759"/>
<reference evidence="2" key="1">
    <citation type="submission" date="2020-12" db="UniProtKB">
        <authorList>
            <consortium name="WormBaseParasite"/>
        </authorList>
    </citation>
    <scope>IDENTIFICATION</scope>
    <source>
        <strain evidence="2">MHco3</strain>
    </source>
</reference>
<accession>A0A7I4Y7K9</accession>
<dbReference type="SUPFAM" id="SSF52540">
    <property type="entry name" value="P-loop containing nucleoside triphosphate hydrolases"/>
    <property type="match status" value="1"/>
</dbReference>
<dbReference type="Pfam" id="PF00071">
    <property type="entry name" value="Ras"/>
    <property type="match status" value="1"/>
</dbReference>
<evidence type="ECO:0000313" key="1">
    <source>
        <dbReference type="Proteomes" id="UP000025227"/>
    </source>
</evidence>
<dbReference type="GO" id="GO:0003924">
    <property type="term" value="F:GTPase activity"/>
    <property type="evidence" value="ECO:0007669"/>
    <property type="project" value="InterPro"/>
</dbReference>
<dbReference type="Proteomes" id="UP000025227">
    <property type="component" value="Unplaced"/>
</dbReference>
<dbReference type="WBParaSite" id="HCON_00054150-00001">
    <property type="protein sequence ID" value="HCON_00054150-00001"/>
    <property type="gene ID" value="HCON_00054150"/>
</dbReference>
<sequence length="201" mass="23439">VMDDNNYDRHFRLLICGGKGTGKSTLLSCFSFESDRSEGTTMLRLDDLNIRIDVRKRDKWQREHVSEFDAVVVIFAADDFKSFDYALEVLRSVQNCDFLPVVVIENKIDLIDEYNFLNKDIIENSIRQARTRLYRVSAKQDFNVMHPFAYVLEKLLRYSDENANVKEKDSLQNGRLSCRQGWIERSTSTSSRKRNANCSIM</sequence>
<protein>
    <submittedName>
        <fullName evidence="2">Ras domain containing protein</fullName>
    </submittedName>
</protein>
<evidence type="ECO:0000313" key="2">
    <source>
        <dbReference type="WBParaSite" id="HCON_00054150-00001"/>
    </source>
</evidence>
<dbReference type="GO" id="GO:0005525">
    <property type="term" value="F:GTP binding"/>
    <property type="evidence" value="ECO:0007669"/>
    <property type="project" value="InterPro"/>
</dbReference>
<organism evidence="1 2">
    <name type="scientific">Haemonchus contortus</name>
    <name type="common">Barber pole worm</name>
    <dbReference type="NCBI Taxonomy" id="6289"/>
    <lineage>
        <taxon>Eukaryota</taxon>
        <taxon>Metazoa</taxon>
        <taxon>Ecdysozoa</taxon>
        <taxon>Nematoda</taxon>
        <taxon>Chromadorea</taxon>
        <taxon>Rhabditida</taxon>
        <taxon>Rhabditina</taxon>
        <taxon>Rhabditomorpha</taxon>
        <taxon>Strongyloidea</taxon>
        <taxon>Trichostrongylidae</taxon>
        <taxon>Haemonchus</taxon>
    </lineage>
</organism>
<proteinExistence type="predicted"/>
<dbReference type="Gene3D" id="3.40.50.300">
    <property type="entry name" value="P-loop containing nucleotide triphosphate hydrolases"/>
    <property type="match status" value="1"/>
</dbReference>